<evidence type="ECO:0000259" key="6">
    <source>
        <dbReference type="PROSITE" id="PS51372"/>
    </source>
</evidence>
<dbReference type="InterPro" id="IPR013011">
    <property type="entry name" value="PTS_EIIB_2"/>
</dbReference>
<dbReference type="Gene3D" id="1.10.1790.10">
    <property type="entry name" value="PRD domain"/>
    <property type="match status" value="1"/>
</dbReference>
<dbReference type="PANTHER" id="PTHR30185:SF9">
    <property type="entry name" value="MANNITOL-SPECIFIC PHOSPHOTRANSFERASE ENZYME IIA COMPONENT"/>
    <property type="match status" value="1"/>
</dbReference>
<feature type="domain" description="PTS EIIB type-2" evidence="5">
    <location>
        <begin position="429"/>
        <end position="519"/>
    </location>
</feature>
<dbReference type="PROSITE" id="PS51372">
    <property type="entry name" value="PRD_2"/>
    <property type="match status" value="1"/>
</dbReference>
<dbReference type="GO" id="GO:0008982">
    <property type="term" value="F:protein-N(PI)-phosphohistidine-sugar phosphotransferase activity"/>
    <property type="evidence" value="ECO:0007669"/>
    <property type="project" value="InterPro"/>
</dbReference>
<dbReference type="GO" id="GO:0009401">
    <property type="term" value="P:phosphoenolpyruvate-dependent sugar phosphotransferase system"/>
    <property type="evidence" value="ECO:0007669"/>
    <property type="project" value="InterPro"/>
</dbReference>
<dbReference type="InterPro" id="IPR036095">
    <property type="entry name" value="PTS_EIIB-like_sf"/>
</dbReference>
<evidence type="ECO:0000256" key="3">
    <source>
        <dbReference type="SAM" id="MobiDB-lite"/>
    </source>
</evidence>
<organism evidence="7 8">
    <name type="scientific">Faecalibaculum rodentium</name>
    <dbReference type="NCBI Taxonomy" id="1702221"/>
    <lineage>
        <taxon>Bacteria</taxon>
        <taxon>Bacillati</taxon>
        <taxon>Bacillota</taxon>
        <taxon>Erysipelotrichia</taxon>
        <taxon>Erysipelotrichales</taxon>
        <taxon>Erysipelotrichaceae</taxon>
        <taxon>Faecalibaculum</taxon>
    </lineage>
</organism>
<dbReference type="Gene3D" id="1.10.10.10">
    <property type="entry name" value="Winged helix-like DNA-binding domain superfamily/Winged helix DNA-binding domain"/>
    <property type="match status" value="1"/>
</dbReference>
<dbReference type="STRING" id="1702221.AALO17_26920"/>
<dbReference type="InterPro" id="IPR011608">
    <property type="entry name" value="PRD"/>
</dbReference>
<reference evidence="7 8" key="1">
    <citation type="journal article" date="2016" name="Gut Pathog.">
        <title>Whole genome sequencing of "Faecalibaculum rodentium" ALO17, isolated from C57BL/6J laboratory mouse feces.</title>
        <authorList>
            <person name="Lim S."/>
            <person name="Chang D.H."/>
            <person name="Ahn S."/>
            <person name="Kim B.C."/>
        </authorList>
    </citation>
    <scope>NUCLEOTIDE SEQUENCE [LARGE SCALE GENOMIC DNA]</scope>
    <source>
        <strain evidence="7 8">Alo17</strain>
    </source>
</reference>
<keyword evidence="2" id="KW-0677">Repeat</keyword>
<dbReference type="InterPro" id="IPR013196">
    <property type="entry name" value="HTH_11"/>
</dbReference>
<feature type="domain" description="PRD" evidence="6">
    <location>
        <begin position="316"/>
        <end position="423"/>
    </location>
</feature>
<dbReference type="PROSITE" id="PS51094">
    <property type="entry name" value="PTS_EIIA_TYPE_2"/>
    <property type="match status" value="1"/>
</dbReference>
<dbReference type="InterPro" id="IPR050661">
    <property type="entry name" value="BglG_antiterminators"/>
</dbReference>
<keyword evidence="1" id="KW-0808">Transferase</keyword>
<dbReference type="PANTHER" id="PTHR30185">
    <property type="entry name" value="CRYPTIC BETA-GLUCOSIDE BGL OPERON ANTITERMINATOR"/>
    <property type="match status" value="1"/>
</dbReference>
<dbReference type="SUPFAM" id="SSF46785">
    <property type="entry name" value="Winged helix' DNA-binding domain"/>
    <property type="match status" value="1"/>
</dbReference>
<dbReference type="Pfam" id="PF08279">
    <property type="entry name" value="HTH_11"/>
    <property type="match status" value="1"/>
</dbReference>
<dbReference type="CDD" id="cd05568">
    <property type="entry name" value="PTS_IIB_bgl_like"/>
    <property type="match status" value="1"/>
</dbReference>
<dbReference type="Pfam" id="PF00359">
    <property type="entry name" value="PTS_EIIA_2"/>
    <property type="match status" value="1"/>
</dbReference>
<dbReference type="SUPFAM" id="SSF52794">
    <property type="entry name" value="PTS system IIB component-like"/>
    <property type="match status" value="1"/>
</dbReference>
<dbReference type="GO" id="GO:0006355">
    <property type="term" value="P:regulation of DNA-templated transcription"/>
    <property type="evidence" value="ECO:0007669"/>
    <property type="project" value="InterPro"/>
</dbReference>
<feature type="compositionally biased region" description="Basic and acidic residues" evidence="3">
    <location>
        <begin position="20"/>
        <end position="32"/>
    </location>
</feature>
<proteinExistence type="predicted"/>
<evidence type="ECO:0000256" key="2">
    <source>
        <dbReference type="ARBA" id="ARBA00022737"/>
    </source>
</evidence>
<accession>A0A140DYU9</accession>
<dbReference type="InterPro" id="IPR036634">
    <property type="entry name" value="PRD_sf"/>
</dbReference>
<feature type="region of interest" description="Disordered" evidence="3">
    <location>
        <begin position="1"/>
        <end position="32"/>
    </location>
</feature>
<dbReference type="AlphaFoldDB" id="A0A140DYU9"/>
<evidence type="ECO:0000313" key="8">
    <source>
        <dbReference type="Proteomes" id="UP000069771"/>
    </source>
</evidence>
<gene>
    <name evidence="7" type="ORF">AALO17_26920</name>
</gene>
<name>A0A140DYU9_9FIRM</name>
<dbReference type="Pfam" id="PF00874">
    <property type="entry name" value="PRD"/>
    <property type="match status" value="1"/>
</dbReference>
<dbReference type="EMBL" id="CP011391">
    <property type="protein sequence ID" value="AMK55826.1"/>
    <property type="molecule type" value="Genomic_DNA"/>
</dbReference>
<dbReference type="SUPFAM" id="SSF63520">
    <property type="entry name" value="PTS-regulatory domain, PRD"/>
    <property type="match status" value="1"/>
</dbReference>
<dbReference type="Gene3D" id="3.40.50.2300">
    <property type="match status" value="1"/>
</dbReference>
<sequence length="712" mass="80745">MERAENTRRQRARPPAGRGENTEEREQERKAMETELKTMSRLVASKKRMTVDEISQALGLTRRQVFYRLEKINQVLRPYKVPPIIPGSVLDVAPLTRKALLTAVGGGARLHEYEFTPAQRQLVLYLMLFEGRDHLILSDFMEALDVSRNTVLGDLRQLRQSLETNGIQLFSDRRKGYVLQGKETDLRRYLVLEVMKEIAAIADVQLFDLFLENTQADTFQETEAICLELATKYGIQFAADRMTEFIYIYLFLKMRICNTGIHGDVHKEMADCPEKQFVQSLLKATGSAAFMETEEVSWLTSWILGISFGSVYEDTEDCLLIADITGRIMSRFEQLTGIRAPRPEDMFVKLYSHIRPAYYRLLYGIPILNPLTEKVKQEYKDLYQIVARAVNPASRLAQKKFPEDEIAYLTMHFAALYEGMHPSVQDTRQQALILCRNGIGSSAILHSVLTELFPELEFETADSLEHWSGHKQPDIIFAARSLTRIPETGIPVVTVSPVMDEQEKLLVLREVNSLLGQEAGIPSVDMILSVIRRCCRIQKEEELRHALSALFARKDPVFQTKEEGLLSMMDPGLIRTHVQCETRPEAVRIAYAPLQERGMITEEYIRRTIAGMDLAGPYVVIAPHTALLHTAAEHGARQQGLSLTVFETPVVFGSPENDPVKYAYALSVPQGTPSHLTAMAGLLKLLEDPGFADICDTHDPRRIWDSICLHMM</sequence>
<evidence type="ECO:0000313" key="7">
    <source>
        <dbReference type="EMBL" id="AMK55826.1"/>
    </source>
</evidence>
<evidence type="ECO:0000256" key="1">
    <source>
        <dbReference type="ARBA" id="ARBA00022679"/>
    </source>
</evidence>
<dbReference type="KEGG" id="fro:AALO17_26920"/>
<dbReference type="InterPro" id="IPR036388">
    <property type="entry name" value="WH-like_DNA-bd_sf"/>
</dbReference>
<dbReference type="InterPro" id="IPR016152">
    <property type="entry name" value="PTrfase/Anion_transptr"/>
</dbReference>
<protein>
    <submittedName>
        <fullName evidence="7">Uncharacterized protein</fullName>
    </submittedName>
</protein>
<dbReference type="PROSITE" id="PS51099">
    <property type="entry name" value="PTS_EIIB_TYPE_2"/>
    <property type="match status" value="1"/>
</dbReference>
<keyword evidence="8" id="KW-1185">Reference proteome</keyword>
<feature type="domain" description="PTS EIIA type-2" evidence="4">
    <location>
        <begin position="567"/>
        <end position="712"/>
    </location>
</feature>
<dbReference type="Gene3D" id="3.40.930.10">
    <property type="entry name" value="Mannitol-specific EII, Chain A"/>
    <property type="match status" value="1"/>
</dbReference>
<dbReference type="SUPFAM" id="SSF55804">
    <property type="entry name" value="Phoshotransferase/anion transport protein"/>
    <property type="match status" value="1"/>
</dbReference>
<dbReference type="InterPro" id="IPR002178">
    <property type="entry name" value="PTS_EIIA_type-2_dom"/>
</dbReference>
<dbReference type="InterPro" id="IPR036390">
    <property type="entry name" value="WH_DNA-bd_sf"/>
</dbReference>
<evidence type="ECO:0000259" key="4">
    <source>
        <dbReference type="PROSITE" id="PS51094"/>
    </source>
</evidence>
<evidence type="ECO:0000259" key="5">
    <source>
        <dbReference type="PROSITE" id="PS51099"/>
    </source>
</evidence>
<dbReference type="Proteomes" id="UP000069771">
    <property type="component" value="Chromosome"/>
</dbReference>